<organism evidence="11 12">
    <name type="scientific">Microbacterium salsuginis</name>
    <dbReference type="NCBI Taxonomy" id="2722803"/>
    <lineage>
        <taxon>Bacteria</taxon>
        <taxon>Bacillati</taxon>
        <taxon>Actinomycetota</taxon>
        <taxon>Actinomycetes</taxon>
        <taxon>Micrococcales</taxon>
        <taxon>Microbacteriaceae</taxon>
        <taxon>Microbacterium</taxon>
    </lineage>
</organism>
<dbReference type="EC" id="2.7.13.3" evidence="2"/>
<evidence type="ECO:0000256" key="1">
    <source>
        <dbReference type="ARBA" id="ARBA00000085"/>
    </source>
</evidence>
<evidence type="ECO:0000256" key="6">
    <source>
        <dbReference type="ARBA" id="ARBA00022777"/>
    </source>
</evidence>
<evidence type="ECO:0000256" key="2">
    <source>
        <dbReference type="ARBA" id="ARBA00012438"/>
    </source>
</evidence>
<evidence type="ECO:0000256" key="9">
    <source>
        <dbReference type="SAM" id="Phobius"/>
    </source>
</evidence>
<keyword evidence="8" id="KW-0902">Two-component regulatory system</keyword>
<feature type="transmembrane region" description="Helical" evidence="9">
    <location>
        <begin position="25"/>
        <end position="43"/>
    </location>
</feature>
<gene>
    <name evidence="11" type="ORF">HF576_18840</name>
</gene>
<dbReference type="Gene3D" id="3.30.565.10">
    <property type="entry name" value="Histidine kinase-like ATPase, C-terminal domain"/>
    <property type="match status" value="1"/>
</dbReference>
<dbReference type="PANTHER" id="PTHR24421">
    <property type="entry name" value="NITRATE/NITRITE SENSOR PROTEIN NARX-RELATED"/>
    <property type="match status" value="1"/>
</dbReference>
<dbReference type="InterPro" id="IPR011712">
    <property type="entry name" value="Sig_transdc_His_kin_sub3_dim/P"/>
</dbReference>
<comment type="caution">
    <text evidence="11">The sequence shown here is derived from an EMBL/GenBank/DDBJ whole genome shotgun (WGS) entry which is preliminary data.</text>
</comment>
<dbReference type="PANTHER" id="PTHR24421:SF10">
    <property type="entry name" value="NITRATE_NITRITE SENSOR PROTEIN NARQ"/>
    <property type="match status" value="1"/>
</dbReference>
<evidence type="ECO:0000256" key="4">
    <source>
        <dbReference type="ARBA" id="ARBA00022679"/>
    </source>
</evidence>
<dbReference type="CDD" id="cd16917">
    <property type="entry name" value="HATPase_UhpB-NarQ-NarX-like"/>
    <property type="match status" value="1"/>
</dbReference>
<keyword evidence="12" id="KW-1185">Reference proteome</keyword>
<name>A0ABX1KFQ5_9MICO</name>
<feature type="transmembrane region" description="Helical" evidence="9">
    <location>
        <begin position="137"/>
        <end position="159"/>
    </location>
</feature>
<dbReference type="Pfam" id="PF07730">
    <property type="entry name" value="HisKA_3"/>
    <property type="match status" value="1"/>
</dbReference>
<feature type="domain" description="Signal transduction histidine kinase subgroup 3 dimerisation and phosphoacceptor" evidence="10">
    <location>
        <begin position="192"/>
        <end position="261"/>
    </location>
</feature>
<keyword evidence="5" id="KW-0547">Nucleotide-binding</keyword>
<dbReference type="InterPro" id="IPR036890">
    <property type="entry name" value="HATPase_C_sf"/>
</dbReference>
<comment type="catalytic activity">
    <reaction evidence="1">
        <text>ATP + protein L-histidine = ADP + protein N-phospho-L-histidine.</text>
        <dbReference type="EC" id="2.7.13.3"/>
    </reaction>
</comment>
<evidence type="ECO:0000256" key="8">
    <source>
        <dbReference type="ARBA" id="ARBA00023012"/>
    </source>
</evidence>
<keyword evidence="3" id="KW-0597">Phosphoprotein</keyword>
<feature type="transmembrane region" description="Helical" evidence="9">
    <location>
        <begin position="55"/>
        <end position="72"/>
    </location>
</feature>
<keyword evidence="9" id="KW-0812">Transmembrane</keyword>
<accession>A0ABX1KFQ5</accession>
<dbReference type="Proteomes" id="UP001429745">
    <property type="component" value="Unassembled WGS sequence"/>
</dbReference>
<evidence type="ECO:0000313" key="11">
    <source>
        <dbReference type="EMBL" id="NLP85892.1"/>
    </source>
</evidence>
<evidence type="ECO:0000313" key="12">
    <source>
        <dbReference type="Proteomes" id="UP001429745"/>
    </source>
</evidence>
<keyword evidence="4" id="KW-0808">Transferase</keyword>
<reference evidence="11 12" key="1">
    <citation type="submission" date="2020-04" db="EMBL/GenBank/DDBJ databases">
        <title>CFH 90308 Microbacterium sp.</title>
        <authorList>
            <person name="Nie G."/>
            <person name="Ming H."/>
            <person name="Xia T."/>
        </authorList>
    </citation>
    <scope>NUCLEOTIDE SEQUENCE [LARGE SCALE GENOMIC DNA]</scope>
    <source>
        <strain evidence="11 12">CFH 90308</strain>
    </source>
</reference>
<protein>
    <recommendedName>
        <fullName evidence="2">histidine kinase</fullName>
        <ecNumber evidence="2">2.7.13.3</ecNumber>
    </recommendedName>
</protein>
<dbReference type="SUPFAM" id="SSF55874">
    <property type="entry name" value="ATPase domain of HSP90 chaperone/DNA topoisomerase II/histidine kinase"/>
    <property type="match status" value="1"/>
</dbReference>
<feature type="transmembrane region" description="Helical" evidence="9">
    <location>
        <begin position="78"/>
        <end position="101"/>
    </location>
</feature>
<keyword evidence="9" id="KW-1133">Transmembrane helix</keyword>
<dbReference type="Gene3D" id="1.20.5.1930">
    <property type="match status" value="1"/>
</dbReference>
<evidence type="ECO:0000259" key="10">
    <source>
        <dbReference type="Pfam" id="PF07730"/>
    </source>
</evidence>
<dbReference type="InterPro" id="IPR050482">
    <property type="entry name" value="Sensor_HK_TwoCompSys"/>
</dbReference>
<dbReference type="GO" id="GO:0016301">
    <property type="term" value="F:kinase activity"/>
    <property type="evidence" value="ECO:0007669"/>
    <property type="project" value="UniProtKB-KW"/>
</dbReference>
<evidence type="ECO:0000256" key="7">
    <source>
        <dbReference type="ARBA" id="ARBA00022840"/>
    </source>
</evidence>
<keyword evidence="6 11" id="KW-0418">Kinase</keyword>
<dbReference type="RefSeq" id="WP_168914386.1">
    <property type="nucleotide sequence ID" value="NZ_JABACI010000006.1"/>
</dbReference>
<sequence length="398" mass="43618">MATSATWRRVAERLSPAAGRTRGEWVTDCLLFALALLVGWVTASPSAYPEVGGWWWPWDIALGVLSSAAIWWTRRYPVAVGVLLIVPGAVSITAMVGALVAVYRMGLLAPIRWALLLTTLHVLAALPYHAVAPVPGMTWLVWLIVVPLMYALSLCIGLLGRARRQLIVGLREEAARDRERYEERLATTQRDERERIAREMHDVLAHRISLLSMHAGALEYRARSPHPPDPIELQESAGVIRQNAQGAVEDLRELLGLLRSDGELGAAAPQPRLTDLDRLLDDAAAAGQHVDFDSDARPERLRETTQRAAYRVVQEALTNARKHAPAAPVTVRLHQDRAQLTVTTSNPVPPGITRGDVPAQGNGLIGLEERVRIEGGSFRAGVEDGEFRLVAELPAGTR</sequence>
<dbReference type="EMBL" id="JABACI010000006">
    <property type="protein sequence ID" value="NLP85892.1"/>
    <property type="molecule type" value="Genomic_DNA"/>
</dbReference>
<keyword evidence="7" id="KW-0067">ATP-binding</keyword>
<evidence type="ECO:0000256" key="5">
    <source>
        <dbReference type="ARBA" id="ARBA00022741"/>
    </source>
</evidence>
<proteinExistence type="predicted"/>
<feature type="transmembrane region" description="Helical" evidence="9">
    <location>
        <begin position="113"/>
        <end position="131"/>
    </location>
</feature>
<keyword evidence="9" id="KW-0472">Membrane</keyword>
<evidence type="ECO:0000256" key="3">
    <source>
        <dbReference type="ARBA" id="ARBA00022553"/>
    </source>
</evidence>